<evidence type="ECO:0000256" key="2">
    <source>
        <dbReference type="SAM" id="MobiDB-lite"/>
    </source>
</evidence>
<sequence length="675" mass="76507">MSWLRNAVHRAVEASGGPSSLLTRTVRTSLHTVVHHAVHAGQAGAGGARLINDRIGSRSYKSMRLTAKRLEDSALSYKGVERVQLLRRWLLALKETQRAAAAAKEPQHAADPDQALPVLDLYMDYETAAEPMNFIHVFLYSQALECIVLSMILEVPTEEEVSLLSEIFGMCLYGGKDVHNAILNSIQELAKLFSSYHDEVLAKRGELLQFAQCAISGLKKNADIARLDDEIVQLQQRINGMDALQYNSTSRRSKASQTIAEGFRTAINEVHLCSRMEELVLMKKSIHHGNSYETYFEKVDKLKVLSESLANSAAKAERRIMENRLQKEESLIFRVTKTNEVSGTEKELVAEISGLEHQKDQLEAELKKVNTKLKAAFMKLKKTREERDQFDEASNQIVLHLKAKEEELSRSIASCKVESSTVSAWINFLEDTWKLQSFYEELSQKQANDELDRCATCFAKLINHHVDTRVEELSTCIDRIKTFVDNLKIFDDRSVSAEDGSNGSSKQSNPRKYLEEEYLEAEKKVVAAFSLIDNIRTIYFFNQEHQARRDDPDVKKLFANIDKLRVEFESVPRPVLQIEIKAKEERTKQSRSSLQAAGSPRNAGHESQIPAQLRTRLPSESDSELARFDPEYKEYSGDDISGWEFDDLEDEAEVTPGFQDSSDMHRQQIGLTDPE</sequence>
<evidence type="ECO:0000313" key="4">
    <source>
        <dbReference type="Proteomes" id="UP000006038"/>
    </source>
</evidence>
<dbReference type="GeneID" id="102709353"/>
<dbReference type="EnsemblPlants" id="OB03G22840.1">
    <property type="protein sequence ID" value="OB03G22840.1"/>
    <property type="gene ID" value="OB03G22840"/>
</dbReference>
<evidence type="ECO:0000313" key="3">
    <source>
        <dbReference type="EnsemblPlants" id="OB03G22840.1"/>
    </source>
</evidence>
<dbReference type="STRING" id="4533.J3LMK8"/>
<name>J3LMK8_ORYBR</name>
<dbReference type="Proteomes" id="UP000006038">
    <property type="component" value="Chromosome 3"/>
</dbReference>
<evidence type="ECO:0000256" key="1">
    <source>
        <dbReference type="SAM" id="Coils"/>
    </source>
</evidence>
<feature type="compositionally biased region" description="Acidic residues" evidence="2">
    <location>
        <begin position="644"/>
        <end position="653"/>
    </location>
</feature>
<keyword evidence="1" id="KW-0175">Coiled coil</keyword>
<accession>J3LMK8</accession>
<feature type="region of interest" description="Disordered" evidence="2">
    <location>
        <begin position="582"/>
        <end position="675"/>
    </location>
</feature>
<dbReference type="HOGENOM" id="CLU_018516_0_0_1"/>
<reference evidence="3" key="1">
    <citation type="journal article" date="2013" name="Nat. Commun.">
        <title>Whole-genome sequencing of Oryza brachyantha reveals mechanisms underlying Oryza genome evolution.</title>
        <authorList>
            <person name="Chen J."/>
            <person name="Huang Q."/>
            <person name="Gao D."/>
            <person name="Wang J."/>
            <person name="Lang Y."/>
            <person name="Liu T."/>
            <person name="Li B."/>
            <person name="Bai Z."/>
            <person name="Luis Goicoechea J."/>
            <person name="Liang C."/>
            <person name="Chen C."/>
            <person name="Zhang W."/>
            <person name="Sun S."/>
            <person name="Liao Y."/>
            <person name="Zhang X."/>
            <person name="Yang L."/>
            <person name="Song C."/>
            <person name="Wang M."/>
            <person name="Shi J."/>
            <person name="Liu G."/>
            <person name="Liu J."/>
            <person name="Zhou H."/>
            <person name="Zhou W."/>
            <person name="Yu Q."/>
            <person name="An N."/>
            <person name="Chen Y."/>
            <person name="Cai Q."/>
            <person name="Wang B."/>
            <person name="Liu B."/>
            <person name="Min J."/>
            <person name="Huang Y."/>
            <person name="Wu H."/>
            <person name="Li Z."/>
            <person name="Zhang Y."/>
            <person name="Yin Y."/>
            <person name="Song W."/>
            <person name="Jiang J."/>
            <person name="Jackson S.A."/>
            <person name="Wing R.A."/>
            <person name="Wang J."/>
            <person name="Chen M."/>
        </authorList>
    </citation>
    <scope>NUCLEOTIDE SEQUENCE [LARGE SCALE GENOMIC DNA]</scope>
    <source>
        <strain evidence="3">cv. IRGC 101232</strain>
    </source>
</reference>
<keyword evidence="4" id="KW-1185">Reference proteome</keyword>
<dbReference type="eggNOG" id="ENOG502QW6M">
    <property type="taxonomic scope" value="Eukaryota"/>
</dbReference>
<organism evidence="3">
    <name type="scientific">Oryza brachyantha</name>
    <name type="common">malo sina</name>
    <dbReference type="NCBI Taxonomy" id="4533"/>
    <lineage>
        <taxon>Eukaryota</taxon>
        <taxon>Viridiplantae</taxon>
        <taxon>Streptophyta</taxon>
        <taxon>Embryophyta</taxon>
        <taxon>Tracheophyta</taxon>
        <taxon>Spermatophyta</taxon>
        <taxon>Magnoliopsida</taxon>
        <taxon>Liliopsida</taxon>
        <taxon>Poales</taxon>
        <taxon>Poaceae</taxon>
        <taxon>BOP clade</taxon>
        <taxon>Oryzoideae</taxon>
        <taxon>Oryzeae</taxon>
        <taxon>Oryzinae</taxon>
        <taxon>Oryza</taxon>
    </lineage>
</organism>
<feature type="coiled-coil region" evidence="1">
    <location>
        <begin position="299"/>
        <end position="386"/>
    </location>
</feature>
<dbReference type="KEGG" id="obr:102709353"/>
<dbReference type="Gramene" id="OB03G22840.1">
    <property type="protein sequence ID" value="OB03G22840.1"/>
    <property type="gene ID" value="OB03G22840"/>
</dbReference>
<reference evidence="3" key="2">
    <citation type="submission" date="2013-04" db="UniProtKB">
        <authorList>
            <consortium name="EnsemblPlants"/>
        </authorList>
    </citation>
    <scope>IDENTIFICATION</scope>
</reference>
<dbReference type="OMA" id="TWKLQSF"/>
<dbReference type="PANTHER" id="PTHR34121">
    <property type="entry name" value="MYOSIN-11"/>
    <property type="match status" value="1"/>
</dbReference>
<proteinExistence type="predicted"/>
<dbReference type="AlphaFoldDB" id="J3LMK8"/>
<dbReference type="OrthoDB" id="2019255at2759"/>
<dbReference type="PANTHER" id="PTHR34121:SF2">
    <property type="entry name" value="EXPRESSED PROTEIN"/>
    <property type="match status" value="1"/>
</dbReference>
<protein>
    <submittedName>
        <fullName evidence="3">Uncharacterized protein</fullName>
    </submittedName>
</protein>
<feature type="compositionally biased region" description="Basic and acidic residues" evidence="2">
    <location>
        <begin position="624"/>
        <end position="636"/>
    </location>
</feature>